<gene>
    <name evidence="1" type="ORF">C9927_01915</name>
</gene>
<dbReference type="EMBL" id="PYVF01000017">
    <property type="protein sequence ID" value="PTB89385.1"/>
    <property type="molecule type" value="Genomic_DNA"/>
</dbReference>
<dbReference type="Proteomes" id="UP000242087">
    <property type="component" value="Unassembled WGS sequence"/>
</dbReference>
<comment type="caution">
    <text evidence="1">The sequence shown here is derived from an EMBL/GenBank/DDBJ whole genome shotgun (WGS) entry which is preliminary data.</text>
</comment>
<protein>
    <submittedName>
        <fullName evidence="1">Uncharacterized protein</fullName>
    </submittedName>
</protein>
<proteinExistence type="predicted"/>
<evidence type="ECO:0000313" key="2">
    <source>
        <dbReference type="Proteomes" id="UP000242087"/>
    </source>
</evidence>
<sequence length="162" mass="19291">MTDLPLDDWQAIQVSSAPRAVWQLKSAPSRREWTSRDCLQQHIQEQLWLCLDTDYVWLYQHVLKHHWLTRLSLNDQAQPTQYWPGNALFTESTASLKLELFETQWSARQILSQIQFRYQQRLLNQPITGHKQMTVELQDPNEYWFIQEQSTGSNVLRVTYAD</sequence>
<dbReference type="AlphaFoldDB" id="A0A2T4D6D9"/>
<evidence type="ECO:0000313" key="1">
    <source>
        <dbReference type="EMBL" id="PTB89385.1"/>
    </source>
</evidence>
<reference evidence="1 2" key="1">
    <citation type="submission" date="2018-03" db="EMBL/GenBank/DDBJ databases">
        <title>Cross-interface Injection: A General Nanoliter Liquid Handling Method Applied to Single Cells Genome Amplification Automated Nanoliter Liquid Handling Applied to Single Cell Multiple Displacement Amplification.</title>
        <authorList>
            <person name="Yun J."/>
            <person name="Xu P."/>
            <person name="Xu J."/>
            <person name="Dai X."/>
            <person name="Wang Y."/>
            <person name="Zheng X."/>
            <person name="Cao C."/>
            <person name="Yi Q."/>
            <person name="Zhu Y."/>
            <person name="Wang L."/>
            <person name="Dong Z."/>
            <person name="Huang Y."/>
            <person name="Huang L."/>
            <person name="Du W."/>
        </authorList>
    </citation>
    <scope>NUCLEOTIDE SEQUENCE [LARGE SCALE GENOMIC DNA]</scope>
    <source>
        <strain evidence="1 2">A12-4</strain>
    </source>
</reference>
<organism evidence="1 2">
    <name type="scientific">Pseudidiomarina aestuarii</name>
    <dbReference type="NCBI Taxonomy" id="624146"/>
    <lineage>
        <taxon>Bacteria</taxon>
        <taxon>Pseudomonadati</taxon>
        <taxon>Pseudomonadota</taxon>
        <taxon>Gammaproteobacteria</taxon>
        <taxon>Alteromonadales</taxon>
        <taxon>Idiomarinaceae</taxon>
        <taxon>Pseudidiomarina</taxon>
    </lineage>
</organism>
<name>A0A2T4D6D9_9GAMM</name>
<accession>A0A2T4D6D9</accession>